<feature type="compositionally biased region" description="Basic and acidic residues" evidence="12">
    <location>
        <begin position="690"/>
        <end position="711"/>
    </location>
</feature>
<dbReference type="InterPro" id="IPR046792">
    <property type="entry name" value="Peptidase_C54_cat"/>
</dbReference>
<evidence type="ECO:0000256" key="8">
    <source>
        <dbReference type="ARBA" id="ARBA00022927"/>
    </source>
</evidence>
<comment type="function">
    <text evidence="11">Cysteine protease that plays a key role in autophagy by mediating both proteolytic activation and delipidation of ATG8 family proteins.</text>
</comment>
<dbReference type="EMBL" id="JAIZAY010000006">
    <property type="protein sequence ID" value="KAJ8040810.1"/>
    <property type="molecule type" value="Genomic_DNA"/>
</dbReference>
<dbReference type="PANTHER" id="PTHR22624">
    <property type="entry name" value="CYSTEINE PROTEASE ATG4"/>
    <property type="match status" value="1"/>
</dbReference>
<evidence type="ECO:0000259" key="13">
    <source>
        <dbReference type="Pfam" id="PF03416"/>
    </source>
</evidence>
<dbReference type="InterPro" id="IPR005078">
    <property type="entry name" value="Peptidase_C54"/>
</dbReference>
<evidence type="ECO:0000256" key="6">
    <source>
        <dbReference type="ARBA" id="ARBA00022801"/>
    </source>
</evidence>
<comment type="similarity">
    <text evidence="2 11">Belongs to the peptidase C54 family.</text>
</comment>
<organism evidence="14 15">
    <name type="scientific">Holothuria leucospilota</name>
    <name type="common">Black long sea cucumber</name>
    <name type="synonym">Mertensiothuria leucospilota</name>
    <dbReference type="NCBI Taxonomy" id="206669"/>
    <lineage>
        <taxon>Eukaryota</taxon>
        <taxon>Metazoa</taxon>
        <taxon>Echinodermata</taxon>
        <taxon>Eleutherozoa</taxon>
        <taxon>Echinozoa</taxon>
        <taxon>Holothuroidea</taxon>
        <taxon>Aspidochirotacea</taxon>
        <taxon>Aspidochirotida</taxon>
        <taxon>Holothuriidae</taxon>
        <taxon>Holothuria</taxon>
    </lineage>
</organism>
<dbReference type="EC" id="3.4.22.-" evidence="11"/>
<feature type="compositionally biased region" description="Polar residues" evidence="12">
    <location>
        <begin position="568"/>
        <end position="594"/>
    </location>
</feature>
<dbReference type="GO" id="GO:0004197">
    <property type="term" value="F:cysteine-type endopeptidase activity"/>
    <property type="evidence" value="ECO:0007669"/>
    <property type="project" value="TreeGrafter"/>
</dbReference>
<evidence type="ECO:0000256" key="2">
    <source>
        <dbReference type="ARBA" id="ARBA00010958"/>
    </source>
</evidence>
<feature type="region of interest" description="Disordered" evidence="12">
    <location>
        <begin position="690"/>
        <end position="781"/>
    </location>
</feature>
<evidence type="ECO:0000313" key="15">
    <source>
        <dbReference type="Proteomes" id="UP001152320"/>
    </source>
</evidence>
<feature type="compositionally biased region" description="Basic residues" evidence="12">
    <location>
        <begin position="243"/>
        <end position="253"/>
    </location>
</feature>
<evidence type="ECO:0000256" key="11">
    <source>
        <dbReference type="RuleBase" id="RU363115"/>
    </source>
</evidence>
<keyword evidence="9 11" id="KW-0072">Autophagy</keyword>
<evidence type="ECO:0000256" key="10">
    <source>
        <dbReference type="ARBA" id="ARBA00029362"/>
    </source>
</evidence>
<feature type="domain" description="Peptidase C54 catalytic" evidence="13">
    <location>
        <begin position="752"/>
        <end position="900"/>
    </location>
</feature>
<evidence type="ECO:0000256" key="5">
    <source>
        <dbReference type="ARBA" id="ARBA00022670"/>
    </source>
</evidence>
<feature type="compositionally biased region" description="Basic and acidic residues" evidence="12">
    <location>
        <begin position="760"/>
        <end position="769"/>
    </location>
</feature>
<dbReference type="OrthoDB" id="2960936at2759"/>
<dbReference type="Proteomes" id="UP001152320">
    <property type="component" value="Chromosome 6"/>
</dbReference>
<accession>A0A9Q1C9G6</accession>
<evidence type="ECO:0000256" key="3">
    <source>
        <dbReference type="ARBA" id="ARBA00022448"/>
    </source>
</evidence>
<comment type="catalytic activity">
    <reaction evidence="10">
        <text>[protein]-C-terminal L-amino acid-glycyl-phosphatidylethanolamide + H2O = [protein]-C-terminal L-amino acid-glycine + a 1,2-diacyl-sn-glycero-3-phosphoethanolamine</text>
        <dbReference type="Rhea" id="RHEA:67548"/>
        <dbReference type="Rhea" id="RHEA-COMP:17323"/>
        <dbReference type="Rhea" id="RHEA-COMP:17324"/>
        <dbReference type="ChEBI" id="CHEBI:15377"/>
        <dbReference type="ChEBI" id="CHEBI:64612"/>
        <dbReference type="ChEBI" id="CHEBI:172940"/>
        <dbReference type="ChEBI" id="CHEBI:172941"/>
    </reaction>
    <physiologicalReaction direction="left-to-right" evidence="10">
        <dbReference type="Rhea" id="RHEA:67549"/>
    </physiologicalReaction>
</comment>
<dbReference type="AlphaFoldDB" id="A0A9Q1C9G6"/>
<evidence type="ECO:0000256" key="1">
    <source>
        <dbReference type="ARBA" id="ARBA00004496"/>
    </source>
</evidence>
<dbReference type="InterPro" id="IPR038765">
    <property type="entry name" value="Papain-like_cys_pep_sf"/>
</dbReference>
<keyword evidence="8 11" id="KW-0653">Protein transport</keyword>
<keyword evidence="4 11" id="KW-0963">Cytoplasm</keyword>
<feature type="region of interest" description="Disordered" evidence="12">
    <location>
        <begin position="522"/>
        <end position="603"/>
    </location>
</feature>
<feature type="compositionally biased region" description="Polar residues" evidence="12">
    <location>
        <begin position="223"/>
        <end position="232"/>
    </location>
</feature>
<dbReference type="SUPFAM" id="SSF54001">
    <property type="entry name" value="Cysteine proteinases"/>
    <property type="match status" value="1"/>
</dbReference>
<keyword evidence="15" id="KW-1185">Reference proteome</keyword>
<evidence type="ECO:0000256" key="4">
    <source>
        <dbReference type="ARBA" id="ARBA00022490"/>
    </source>
</evidence>
<feature type="domain" description="Peptidase C54 catalytic" evidence="13">
    <location>
        <begin position="359"/>
        <end position="516"/>
    </location>
</feature>
<keyword evidence="3" id="KW-0813">Transport</keyword>
<feature type="region of interest" description="Disordered" evidence="12">
    <location>
        <begin position="67"/>
        <end position="190"/>
    </location>
</feature>
<dbReference type="GO" id="GO:0035973">
    <property type="term" value="P:aggrephagy"/>
    <property type="evidence" value="ECO:0007669"/>
    <property type="project" value="TreeGrafter"/>
</dbReference>
<dbReference type="PANTHER" id="PTHR22624:SF52">
    <property type="entry name" value="CYSTEINE PROTEASE"/>
    <property type="match status" value="1"/>
</dbReference>
<feature type="compositionally biased region" description="Polar residues" evidence="12">
    <location>
        <begin position="94"/>
        <end position="136"/>
    </location>
</feature>
<proteinExistence type="inferred from homology"/>
<comment type="subcellular location">
    <subcellularLocation>
        <location evidence="1 11">Cytoplasm</location>
    </subcellularLocation>
</comment>
<name>A0A9Q1C9G6_HOLLE</name>
<protein>
    <recommendedName>
        <fullName evidence="11">Cysteine protease</fullName>
        <ecNumber evidence="11">3.4.22.-</ecNumber>
    </recommendedName>
</protein>
<reference evidence="14" key="1">
    <citation type="submission" date="2021-10" db="EMBL/GenBank/DDBJ databases">
        <title>Tropical sea cucumber genome reveals ecological adaptation and Cuvierian tubules defense mechanism.</title>
        <authorList>
            <person name="Chen T."/>
        </authorList>
    </citation>
    <scope>NUCLEOTIDE SEQUENCE</scope>
    <source>
        <strain evidence="14">Nanhai2018</strain>
        <tissue evidence="14">Muscle</tissue>
    </source>
</reference>
<evidence type="ECO:0000313" key="14">
    <source>
        <dbReference type="EMBL" id="KAJ8040810.1"/>
    </source>
</evidence>
<feature type="compositionally biased region" description="Low complexity" evidence="12">
    <location>
        <begin position="142"/>
        <end position="163"/>
    </location>
</feature>
<dbReference type="GO" id="GO:0000423">
    <property type="term" value="P:mitophagy"/>
    <property type="evidence" value="ECO:0007669"/>
    <property type="project" value="TreeGrafter"/>
</dbReference>
<sequence>MAFLNTPMADVWKATKRTFTDFMDVDGPNRPSTGESPNVRPNVIVKANRPSAKVKQERGTDDHVRRIGTGEHRFTSNQHQKRDRLRNASEPRTVVQTTVGSAYPNIQTQRESPQNLPRNVNESRPKGQFSTSTSNIRLKRMSPSPSSSTSKPNVTVNSSTHVSSKLKPKDSDDTYLNRSQTEPELGLYPQFATFQPREPTVSRDAPLCMSGTDSLDFEEHSHLVSQKKNNLSPHFLTIDRPSRTRGQKQRQRYRSSSSDRAAEAKGLQRRPSYNKSNTIDVRSDEDDDDWLEQAEKVKLRFMSMWNNVKYGWTVKTKTPFNIHKAIWLLGKCYHHKPEDPDLDKIHPGLNNVRSPAMELFKQDFVSRIWLTYRREFPQLSGSTLTTDCGWGCMLRSGQMLLAQALILHFLGRDWNLYKSQTVESERLHRQIIQWFGDQPSDMSPFSLHHLVEIGKRGGKRAGDWFGPASVAHIVKEAVDRAPELNPLLDNVCIYVSQDCTVYKQDVIDLCTRKRKKSLKPFFHDVPERTSSQDGSTGRRSTSSGVLENEHIKETNPSVSRLQTDKYENTPTSYPGNKNANTVNMCNKKTLSSNGKVEDEKDDGRMKEDASEMNVMDESFAAVLDKFRSEFEGYSSDRKTSPCGETVNDKRDENIHVSGRGNVNGTESLNGNIHSDNALCWETGAISSKNRTVENKSPDCDVSKIPLPRDDISESPSLSMPSNKNPDRTVKSTDEDVFIDEDKRLGKGSNEARKNAGIQEHGVKEEEPIHHTHTNNSNSPTEELSSDWCAVIILVPVRLGGEEVNGIYIRPIQSLFSMTNCIGIIGGKPRHSLYFVGFQDEKLIHLDPHYCQSVVDMREKDFPIWSFHCMSPRKMSITKMDPSCTIGFYLPTRDDFEKFCVEIQQVINPPGNGKDYPMFIIREGRCQEWNAQHDLSSKNERYLRVRHVNEDGTLIAPVTASEDFVLLD</sequence>
<keyword evidence="6 11" id="KW-0378">Hydrolase</keyword>
<dbReference type="GO" id="GO:0005737">
    <property type="term" value="C:cytoplasm"/>
    <property type="evidence" value="ECO:0007669"/>
    <property type="project" value="UniProtKB-SubCell"/>
</dbReference>
<dbReference type="GO" id="GO:0015031">
    <property type="term" value="P:protein transport"/>
    <property type="evidence" value="ECO:0007669"/>
    <property type="project" value="UniProtKB-KW"/>
</dbReference>
<feature type="region of interest" description="Disordered" evidence="12">
    <location>
        <begin position="220"/>
        <end position="287"/>
    </location>
</feature>
<evidence type="ECO:0000256" key="9">
    <source>
        <dbReference type="ARBA" id="ARBA00023006"/>
    </source>
</evidence>
<feature type="compositionally biased region" description="Low complexity" evidence="12">
    <location>
        <begin position="528"/>
        <end position="544"/>
    </location>
</feature>
<feature type="compositionally biased region" description="Polar residues" evidence="12">
    <location>
        <begin position="713"/>
        <end position="723"/>
    </location>
</feature>
<gene>
    <name evidence="14" type="ORF">HOLleu_15212</name>
</gene>
<comment type="caution">
    <text evidence="14">The sequence shown here is derived from an EMBL/GenBank/DDBJ whole genome shotgun (WGS) entry which is preliminary data.</text>
</comment>
<dbReference type="GO" id="GO:0019786">
    <property type="term" value="F:protein-phosphatidylethanolamide deconjugating activity"/>
    <property type="evidence" value="ECO:0007669"/>
    <property type="project" value="InterPro"/>
</dbReference>
<evidence type="ECO:0000256" key="12">
    <source>
        <dbReference type="SAM" id="MobiDB-lite"/>
    </source>
</evidence>
<dbReference type="GO" id="GO:0016485">
    <property type="term" value="P:protein processing"/>
    <property type="evidence" value="ECO:0007669"/>
    <property type="project" value="TreeGrafter"/>
</dbReference>
<feature type="compositionally biased region" description="Basic and acidic residues" evidence="12">
    <location>
        <begin position="724"/>
        <end position="753"/>
    </location>
</feature>
<keyword evidence="7" id="KW-0788">Thiol protease</keyword>
<evidence type="ECO:0000256" key="7">
    <source>
        <dbReference type="ARBA" id="ARBA00022807"/>
    </source>
</evidence>
<dbReference type="GO" id="GO:0034727">
    <property type="term" value="P:piecemeal microautophagy of the nucleus"/>
    <property type="evidence" value="ECO:0007669"/>
    <property type="project" value="TreeGrafter"/>
</dbReference>
<keyword evidence="5 11" id="KW-0645">Protease</keyword>
<feature type="compositionally biased region" description="Polar residues" evidence="12">
    <location>
        <begin position="271"/>
        <end position="280"/>
    </location>
</feature>
<dbReference type="GO" id="GO:0000045">
    <property type="term" value="P:autophagosome assembly"/>
    <property type="evidence" value="ECO:0007669"/>
    <property type="project" value="TreeGrafter"/>
</dbReference>
<dbReference type="Pfam" id="PF03416">
    <property type="entry name" value="Peptidase_C54"/>
    <property type="match status" value="2"/>
</dbReference>